<comment type="caution">
    <text evidence="12">The sequence shown here is derived from an EMBL/GenBank/DDBJ whole genome shotgun (WGS) entry which is preliminary data.</text>
</comment>
<name>A0A8J3KFI2_9ACTN</name>
<keyword evidence="4 8" id="KW-0136">Cellulose degradation</keyword>
<dbReference type="SUPFAM" id="SSF49384">
    <property type="entry name" value="Carbohydrate-binding domain"/>
    <property type="match status" value="1"/>
</dbReference>
<dbReference type="InterPro" id="IPR001919">
    <property type="entry name" value="CBD2"/>
</dbReference>
<dbReference type="GO" id="GO:0030247">
    <property type="term" value="F:polysaccharide binding"/>
    <property type="evidence" value="ECO:0007669"/>
    <property type="project" value="UniProtKB-UniRule"/>
</dbReference>
<dbReference type="Pfam" id="PF00150">
    <property type="entry name" value="Cellulase"/>
    <property type="match status" value="1"/>
</dbReference>
<dbReference type="InterPro" id="IPR018366">
    <property type="entry name" value="CBM2_CS"/>
</dbReference>
<feature type="region of interest" description="Disordered" evidence="9">
    <location>
        <begin position="128"/>
        <end position="186"/>
    </location>
</feature>
<dbReference type="InterPro" id="IPR001547">
    <property type="entry name" value="Glyco_hydro_5"/>
</dbReference>
<keyword evidence="13" id="KW-1185">Reference proteome</keyword>
<comment type="similarity">
    <text evidence="8">Belongs to the glycosyl hydrolase 5 (cellulase A) family.</text>
</comment>
<keyword evidence="7 8" id="KW-0624">Polysaccharide degradation</keyword>
<evidence type="ECO:0000256" key="9">
    <source>
        <dbReference type="SAM" id="MobiDB-lite"/>
    </source>
</evidence>
<reference evidence="12 13" key="1">
    <citation type="submission" date="2021-01" db="EMBL/GenBank/DDBJ databases">
        <title>Whole genome shotgun sequence of Catellatospora citrea NBRC 14495.</title>
        <authorList>
            <person name="Komaki H."/>
            <person name="Tamura T."/>
        </authorList>
    </citation>
    <scope>NUCLEOTIDE SEQUENCE [LARGE SCALE GENOMIC DNA]</scope>
    <source>
        <strain evidence="12 13">NBRC 14495</strain>
    </source>
</reference>
<dbReference type="PROSITE" id="PS00561">
    <property type="entry name" value="CBM2_A"/>
    <property type="match status" value="1"/>
</dbReference>
<dbReference type="InterPro" id="IPR017853">
    <property type="entry name" value="GH"/>
</dbReference>
<dbReference type="Gene3D" id="3.20.20.80">
    <property type="entry name" value="Glycosidases"/>
    <property type="match status" value="1"/>
</dbReference>
<dbReference type="GO" id="GO:0030245">
    <property type="term" value="P:cellulose catabolic process"/>
    <property type="evidence" value="ECO:0007669"/>
    <property type="project" value="UniProtKB-KW"/>
</dbReference>
<comment type="catalytic activity">
    <reaction evidence="1 8">
        <text>Endohydrolysis of (1-&gt;4)-beta-D-glucosidic linkages in cellulose, lichenin and cereal beta-D-glucans.</text>
        <dbReference type="EC" id="3.2.1.4"/>
    </reaction>
</comment>
<dbReference type="InterPro" id="IPR008965">
    <property type="entry name" value="CBM2/CBM3_carb-bd_dom_sf"/>
</dbReference>
<keyword evidence="3 8" id="KW-0378">Hydrolase</keyword>
<dbReference type="RefSeq" id="WP_120320725.1">
    <property type="nucleotide sequence ID" value="NZ_BONH01000004.1"/>
</dbReference>
<dbReference type="SUPFAM" id="SSF51445">
    <property type="entry name" value="(Trans)glycosidases"/>
    <property type="match status" value="1"/>
</dbReference>
<feature type="chain" id="PRO_5035289928" description="Endoglucanase" evidence="10">
    <location>
        <begin position="32"/>
        <end position="490"/>
    </location>
</feature>
<gene>
    <name evidence="12" type="ORF">Cci01nite_13340</name>
</gene>
<dbReference type="EC" id="3.2.1.4" evidence="8"/>
<organism evidence="12 13">
    <name type="scientific">Catellatospora citrea</name>
    <dbReference type="NCBI Taxonomy" id="53366"/>
    <lineage>
        <taxon>Bacteria</taxon>
        <taxon>Bacillati</taxon>
        <taxon>Actinomycetota</taxon>
        <taxon>Actinomycetes</taxon>
        <taxon>Micromonosporales</taxon>
        <taxon>Micromonosporaceae</taxon>
        <taxon>Catellatospora</taxon>
    </lineage>
</organism>
<evidence type="ECO:0000256" key="8">
    <source>
        <dbReference type="RuleBase" id="RU361153"/>
    </source>
</evidence>
<keyword evidence="6 8" id="KW-0326">Glycosidase</keyword>
<dbReference type="PANTHER" id="PTHR34142:SF1">
    <property type="entry name" value="GLYCOSIDE HYDROLASE FAMILY 5 DOMAIN-CONTAINING PROTEIN"/>
    <property type="match status" value="1"/>
</dbReference>
<dbReference type="AlphaFoldDB" id="A0A8J3KFI2"/>
<evidence type="ECO:0000256" key="10">
    <source>
        <dbReference type="SAM" id="SignalP"/>
    </source>
</evidence>
<dbReference type="Proteomes" id="UP000659904">
    <property type="component" value="Unassembled WGS sequence"/>
</dbReference>
<feature type="compositionally biased region" description="Pro residues" evidence="9">
    <location>
        <begin position="145"/>
        <end position="173"/>
    </location>
</feature>
<keyword evidence="5 8" id="KW-0119">Carbohydrate metabolism</keyword>
<evidence type="ECO:0000256" key="6">
    <source>
        <dbReference type="ARBA" id="ARBA00023295"/>
    </source>
</evidence>
<protein>
    <recommendedName>
        <fullName evidence="8">Endoglucanase</fullName>
        <ecNumber evidence="8">3.2.1.4</ecNumber>
    </recommendedName>
</protein>
<evidence type="ECO:0000256" key="3">
    <source>
        <dbReference type="ARBA" id="ARBA00022801"/>
    </source>
</evidence>
<dbReference type="GO" id="GO:0008810">
    <property type="term" value="F:cellulase activity"/>
    <property type="evidence" value="ECO:0007669"/>
    <property type="project" value="UniProtKB-EC"/>
</dbReference>
<evidence type="ECO:0000259" key="11">
    <source>
        <dbReference type="PROSITE" id="PS51173"/>
    </source>
</evidence>
<accession>A0A8J3KFI2</accession>
<dbReference type="InterPro" id="IPR012291">
    <property type="entry name" value="CBM2_carb-bd_dom_sf"/>
</dbReference>
<feature type="signal peptide" evidence="10">
    <location>
        <begin position="1"/>
        <end position="31"/>
    </location>
</feature>
<dbReference type="Gene3D" id="2.60.40.290">
    <property type="match status" value="1"/>
</dbReference>
<dbReference type="InterPro" id="IPR018087">
    <property type="entry name" value="Glyco_hydro_5_CS"/>
</dbReference>
<dbReference type="Pfam" id="PF00553">
    <property type="entry name" value="CBM_2"/>
    <property type="match status" value="1"/>
</dbReference>
<proteinExistence type="inferred from homology"/>
<evidence type="ECO:0000313" key="13">
    <source>
        <dbReference type="Proteomes" id="UP000659904"/>
    </source>
</evidence>
<evidence type="ECO:0000313" key="12">
    <source>
        <dbReference type="EMBL" id="GIF96240.1"/>
    </source>
</evidence>
<dbReference type="PROSITE" id="PS51173">
    <property type="entry name" value="CBM2"/>
    <property type="match status" value="1"/>
</dbReference>
<dbReference type="PANTHER" id="PTHR34142">
    <property type="entry name" value="ENDO-BETA-1,4-GLUCANASE A"/>
    <property type="match status" value="1"/>
</dbReference>
<dbReference type="SMART" id="SM00637">
    <property type="entry name" value="CBD_II"/>
    <property type="match status" value="1"/>
</dbReference>
<sequence>MSRKLRNVLVAGAVSVLAAVSLAVAVGSASAATTPTATFTKVSEWGSGFEGRYTVTNGGSSTMNSWQVSFTLPAGTSISSHWDAARSGSGQQVVFANLSWNGTIAPGASVVFGFIGTGSGSPTGCLLNGQPCAGGTQPSPSASTPRPPSPSASPSKPPSPSASPSKPPSPSASPSPTANPGTPVAANGQLRVCGRQLCNKNGKAIQLRGMSTHGIQWYANCATAGSLDVLAQEWKADVLRISMYIQEDGYETDPRRFTDLVHNYIELATARGMYAIVDWHMLDPGDPNYNLDRAKTFFAEIAQRHANKVNVLYEIANEPNEVSWSAIKSYADQVIPVIRQRDPEAVVLVGTPDWSSLSVSGDGNGVATITANPVTAGNLMYVFHFYAASHGNAYYNTFAQAVDTLPMFVTEFGTQQATGDGPNDFTNAQRYLDLMAAKKVSWTNWNFSDDFRSGAVFTTGTCATGQFSGTTRLKPAGAWIRDRIRTADDF</sequence>
<feature type="domain" description="CBM2" evidence="11">
    <location>
        <begin position="28"/>
        <end position="135"/>
    </location>
</feature>
<dbReference type="PROSITE" id="PS00659">
    <property type="entry name" value="GLYCOSYL_HYDROL_F5"/>
    <property type="match status" value="1"/>
</dbReference>
<dbReference type="EMBL" id="BONH01000004">
    <property type="protein sequence ID" value="GIF96240.1"/>
    <property type="molecule type" value="Genomic_DNA"/>
</dbReference>
<evidence type="ECO:0000256" key="1">
    <source>
        <dbReference type="ARBA" id="ARBA00000966"/>
    </source>
</evidence>
<evidence type="ECO:0000256" key="4">
    <source>
        <dbReference type="ARBA" id="ARBA00023001"/>
    </source>
</evidence>
<evidence type="ECO:0000256" key="7">
    <source>
        <dbReference type="ARBA" id="ARBA00023326"/>
    </source>
</evidence>
<evidence type="ECO:0000256" key="5">
    <source>
        <dbReference type="ARBA" id="ARBA00023277"/>
    </source>
</evidence>
<keyword evidence="2 10" id="KW-0732">Signal</keyword>
<evidence type="ECO:0000256" key="2">
    <source>
        <dbReference type="ARBA" id="ARBA00022729"/>
    </source>
</evidence>